<reference evidence="1 2" key="1">
    <citation type="journal article" date="2024" name="G3 (Bethesda)">
        <title>Genome assembly of Hibiscus sabdariffa L. provides insights into metabolisms of medicinal natural products.</title>
        <authorList>
            <person name="Kim T."/>
        </authorList>
    </citation>
    <scope>NUCLEOTIDE SEQUENCE [LARGE SCALE GENOMIC DNA]</scope>
    <source>
        <strain evidence="1">TK-2024</strain>
        <tissue evidence="1">Old leaves</tissue>
    </source>
</reference>
<keyword evidence="2" id="KW-1185">Reference proteome</keyword>
<comment type="caution">
    <text evidence="1">The sequence shown here is derived from an EMBL/GenBank/DDBJ whole genome shotgun (WGS) entry which is preliminary data.</text>
</comment>
<proteinExistence type="predicted"/>
<organism evidence="1 2">
    <name type="scientific">Hibiscus sabdariffa</name>
    <name type="common">roselle</name>
    <dbReference type="NCBI Taxonomy" id="183260"/>
    <lineage>
        <taxon>Eukaryota</taxon>
        <taxon>Viridiplantae</taxon>
        <taxon>Streptophyta</taxon>
        <taxon>Embryophyta</taxon>
        <taxon>Tracheophyta</taxon>
        <taxon>Spermatophyta</taxon>
        <taxon>Magnoliopsida</taxon>
        <taxon>eudicotyledons</taxon>
        <taxon>Gunneridae</taxon>
        <taxon>Pentapetalae</taxon>
        <taxon>rosids</taxon>
        <taxon>malvids</taxon>
        <taxon>Malvales</taxon>
        <taxon>Malvaceae</taxon>
        <taxon>Malvoideae</taxon>
        <taxon>Hibiscus</taxon>
    </lineage>
</organism>
<sequence length="165" mass="17865">MGNGIGSAFDSGKNSRVAHSKTGCGSIFCNLTIVCIWRRVGTLSFPSFVGYCDLTETKQMFEDGYFEDESVLEECNRMVNGLDLVRLGNVANACKQLNNSGNGYSWVKPLVGWDKANADVPDSLHIEEVACGGVIRDSNGDWCVGFSLSWFGKIHNVGGRIVGSL</sequence>
<accession>A0ABR2R2G0</accession>
<dbReference type="Proteomes" id="UP001396334">
    <property type="component" value="Unassembled WGS sequence"/>
</dbReference>
<dbReference type="EMBL" id="JBBPBN010000027">
    <property type="protein sequence ID" value="KAK9007126.1"/>
    <property type="molecule type" value="Genomic_DNA"/>
</dbReference>
<evidence type="ECO:0000313" key="1">
    <source>
        <dbReference type="EMBL" id="KAK9007126.1"/>
    </source>
</evidence>
<name>A0ABR2R2G0_9ROSI</name>
<protein>
    <submittedName>
        <fullName evidence="1">Uncharacterized protein</fullName>
    </submittedName>
</protein>
<evidence type="ECO:0000313" key="2">
    <source>
        <dbReference type="Proteomes" id="UP001396334"/>
    </source>
</evidence>
<gene>
    <name evidence="1" type="ORF">V6N11_050959</name>
</gene>